<evidence type="ECO:0000256" key="3">
    <source>
        <dbReference type="ARBA" id="ARBA00022729"/>
    </source>
</evidence>
<evidence type="ECO:0000256" key="4">
    <source>
        <dbReference type="ARBA" id="ARBA00022989"/>
    </source>
</evidence>
<evidence type="ECO:0000256" key="1">
    <source>
        <dbReference type="ARBA" id="ARBA00004167"/>
    </source>
</evidence>
<evidence type="ECO:0000256" key="2">
    <source>
        <dbReference type="ARBA" id="ARBA00022692"/>
    </source>
</evidence>
<dbReference type="AlphaFoldDB" id="A0A6P5ZL59"/>
<comment type="subcellular location">
    <subcellularLocation>
        <location evidence="1">Membrane</location>
        <topology evidence="1">Single-pass membrane protein</topology>
    </subcellularLocation>
</comment>
<keyword evidence="8" id="KW-1185">Reference proteome</keyword>
<dbReference type="Pfam" id="PF12819">
    <property type="entry name" value="Malectin_like"/>
    <property type="match status" value="1"/>
</dbReference>
<evidence type="ECO:0000313" key="9">
    <source>
        <dbReference type="RefSeq" id="XP_022753598.1"/>
    </source>
</evidence>
<dbReference type="Gene3D" id="2.60.120.430">
    <property type="entry name" value="Galactose-binding lectin"/>
    <property type="match status" value="1"/>
</dbReference>
<dbReference type="KEGG" id="dzi:111301857"/>
<reference evidence="9" key="1">
    <citation type="submission" date="2025-08" db="UniProtKB">
        <authorList>
            <consortium name="RefSeq"/>
        </authorList>
    </citation>
    <scope>IDENTIFICATION</scope>
    <source>
        <tissue evidence="9">Fruit stalk</tissue>
    </source>
</reference>
<dbReference type="PANTHER" id="PTHR45631">
    <property type="entry name" value="OS07G0107800 PROTEIN-RELATED"/>
    <property type="match status" value="1"/>
</dbReference>
<keyword evidence="5" id="KW-0472">Membrane</keyword>
<keyword evidence="4" id="KW-1133">Transmembrane helix</keyword>
<feature type="signal peptide" evidence="6">
    <location>
        <begin position="1"/>
        <end position="27"/>
    </location>
</feature>
<sequence>MHVHRLHPSLKIAMAAYLLLLIIAASAFSTLTADVSIDCGASEIYTDDYSIDWVGDDNYIQHGESVVVQSRKSVAQAMTTLRVFTERKKNCYSIDADKGSQVLVRASFFNGNYDRKSSPSSFDLQFDGNQWTTVGTSSNEVVSYEVIYVTKSDTISLCVAQTSPNMFPLISAIEVRVPDMKMYGHFDSKYALMLRRSVAYGTEDIIRYVLPFSDVIVPLDKVTDWL</sequence>
<dbReference type="Proteomes" id="UP000515121">
    <property type="component" value="Unplaced"/>
</dbReference>
<dbReference type="InterPro" id="IPR024788">
    <property type="entry name" value="Malectin-like_Carb-bd_dom"/>
</dbReference>
<evidence type="ECO:0000256" key="6">
    <source>
        <dbReference type="SAM" id="SignalP"/>
    </source>
</evidence>
<evidence type="ECO:0000313" key="8">
    <source>
        <dbReference type="Proteomes" id="UP000515121"/>
    </source>
</evidence>
<name>A0A6P5ZL59_DURZI</name>
<feature type="domain" description="Malectin-like" evidence="7">
    <location>
        <begin position="37"/>
        <end position="208"/>
    </location>
</feature>
<accession>A0A6P5ZL59</accession>
<proteinExistence type="predicted"/>
<evidence type="ECO:0000256" key="5">
    <source>
        <dbReference type="ARBA" id="ARBA00023136"/>
    </source>
</evidence>
<keyword evidence="2" id="KW-0812">Transmembrane</keyword>
<feature type="chain" id="PRO_5027923000" evidence="6">
    <location>
        <begin position="28"/>
        <end position="226"/>
    </location>
</feature>
<dbReference type="OrthoDB" id="2143199at2759"/>
<dbReference type="RefSeq" id="XP_022753598.1">
    <property type="nucleotide sequence ID" value="XM_022897863.1"/>
</dbReference>
<gene>
    <name evidence="9" type="primary">LOC111301857</name>
</gene>
<keyword evidence="3 6" id="KW-0732">Signal</keyword>
<organism evidence="8 9">
    <name type="scientific">Durio zibethinus</name>
    <name type="common">Durian</name>
    <dbReference type="NCBI Taxonomy" id="66656"/>
    <lineage>
        <taxon>Eukaryota</taxon>
        <taxon>Viridiplantae</taxon>
        <taxon>Streptophyta</taxon>
        <taxon>Embryophyta</taxon>
        <taxon>Tracheophyta</taxon>
        <taxon>Spermatophyta</taxon>
        <taxon>Magnoliopsida</taxon>
        <taxon>eudicotyledons</taxon>
        <taxon>Gunneridae</taxon>
        <taxon>Pentapetalae</taxon>
        <taxon>rosids</taxon>
        <taxon>malvids</taxon>
        <taxon>Malvales</taxon>
        <taxon>Malvaceae</taxon>
        <taxon>Helicteroideae</taxon>
        <taxon>Durio</taxon>
    </lineage>
</organism>
<dbReference type="PANTHER" id="PTHR45631:SF44">
    <property type="entry name" value="CARBOHYDRATE-BINDING PROTEIN OF THE ER PROTEIN"/>
    <property type="match status" value="1"/>
</dbReference>
<protein>
    <submittedName>
        <fullName evidence="9">Uncharacterized protein At1g24485-like</fullName>
    </submittedName>
</protein>
<dbReference type="GO" id="GO:0016020">
    <property type="term" value="C:membrane"/>
    <property type="evidence" value="ECO:0007669"/>
    <property type="project" value="UniProtKB-SubCell"/>
</dbReference>
<evidence type="ECO:0000259" key="7">
    <source>
        <dbReference type="Pfam" id="PF12819"/>
    </source>
</evidence>
<dbReference type="GeneID" id="111301857"/>